<reference evidence="1" key="1">
    <citation type="submission" date="2022-11" db="EMBL/GenBank/DDBJ databases">
        <title>Genome Sequence of Boeremia exigua.</title>
        <authorList>
            <person name="Buettner E."/>
        </authorList>
    </citation>
    <scope>NUCLEOTIDE SEQUENCE</scope>
    <source>
        <strain evidence="1">CU02</strain>
    </source>
</reference>
<comment type="caution">
    <text evidence="1">The sequence shown here is derived from an EMBL/GenBank/DDBJ whole genome shotgun (WGS) entry which is preliminary data.</text>
</comment>
<organism evidence="1 2">
    <name type="scientific">Boeremia exigua</name>
    <dbReference type="NCBI Taxonomy" id="749465"/>
    <lineage>
        <taxon>Eukaryota</taxon>
        <taxon>Fungi</taxon>
        <taxon>Dikarya</taxon>
        <taxon>Ascomycota</taxon>
        <taxon>Pezizomycotina</taxon>
        <taxon>Dothideomycetes</taxon>
        <taxon>Pleosporomycetidae</taxon>
        <taxon>Pleosporales</taxon>
        <taxon>Pleosporineae</taxon>
        <taxon>Didymellaceae</taxon>
        <taxon>Boeremia</taxon>
    </lineage>
</organism>
<dbReference type="EMBL" id="JAPHNI010000212">
    <property type="protein sequence ID" value="KAJ8114113.1"/>
    <property type="molecule type" value="Genomic_DNA"/>
</dbReference>
<protein>
    <submittedName>
        <fullName evidence="1">Uncharacterized protein</fullName>
    </submittedName>
</protein>
<evidence type="ECO:0000313" key="2">
    <source>
        <dbReference type="Proteomes" id="UP001153331"/>
    </source>
</evidence>
<gene>
    <name evidence="1" type="ORF">OPT61_g3927</name>
</gene>
<accession>A0ACC2IG34</accession>
<evidence type="ECO:0000313" key="1">
    <source>
        <dbReference type="EMBL" id="KAJ8114113.1"/>
    </source>
</evidence>
<name>A0ACC2IG34_9PLEO</name>
<proteinExistence type="predicted"/>
<dbReference type="Proteomes" id="UP001153331">
    <property type="component" value="Unassembled WGS sequence"/>
</dbReference>
<sequence length="69" mass="7681">MPIVEGRGLSAVCAPTRDANRDGGWGVELGKAPRLTKTRPDFSEERTAPRCNKRCTLASDEEKDRKQHN</sequence>
<keyword evidence="2" id="KW-1185">Reference proteome</keyword>